<evidence type="ECO:0000256" key="1">
    <source>
        <dbReference type="SAM" id="Phobius"/>
    </source>
</evidence>
<feature type="transmembrane region" description="Helical" evidence="1">
    <location>
        <begin position="53"/>
        <end position="73"/>
    </location>
</feature>
<proteinExistence type="predicted"/>
<feature type="transmembrane region" description="Helical" evidence="1">
    <location>
        <begin position="100"/>
        <end position="124"/>
    </location>
</feature>
<keyword evidence="1" id="KW-0812">Transmembrane</keyword>
<keyword evidence="4" id="KW-1185">Reference proteome</keyword>
<keyword evidence="1" id="KW-0472">Membrane</keyword>
<protein>
    <recommendedName>
        <fullName evidence="2">Protein-glutamine gamma-glutamyltransferase-like C-terminal domain-containing protein</fullName>
    </recommendedName>
</protein>
<dbReference type="Pfam" id="PF13559">
    <property type="entry name" value="DUF4129"/>
    <property type="match status" value="1"/>
</dbReference>
<accession>A0A8J4EIN6</accession>
<dbReference type="EMBL" id="BOPO01000006">
    <property type="protein sequence ID" value="GIL25446.1"/>
    <property type="molecule type" value="Genomic_DNA"/>
</dbReference>
<evidence type="ECO:0000259" key="2">
    <source>
        <dbReference type="Pfam" id="PF13559"/>
    </source>
</evidence>
<dbReference type="RefSeq" id="WP_207123060.1">
    <property type="nucleotide sequence ID" value="NZ_BOPO01000006.1"/>
</dbReference>
<dbReference type="AlphaFoldDB" id="A0A8J4EIN6"/>
<dbReference type="PROSITE" id="PS51318">
    <property type="entry name" value="TAT"/>
    <property type="match status" value="1"/>
</dbReference>
<evidence type="ECO:0000313" key="4">
    <source>
        <dbReference type="Proteomes" id="UP000614996"/>
    </source>
</evidence>
<feature type="transmembrane region" description="Helical" evidence="1">
    <location>
        <begin position="144"/>
        <end position="165"/>
    </location>
</feature>
<dbReference type="InterPro" id="IPR006311">
    <property type="entry name" value="TAT_signal"/>
</dbReference>
<evidence type="ECO:0000313" key="3">
    <source>
        <dbReference type="EMBL" id="GIL25446.1"/>
    </source>
</evidence>
<dbReference type="InterPro" id="IPR025403">
    <property type="entry name" value="TgpA-like_C"/>
</dbReference>
<gene>
    <name evidence="3" type="ORF">NUM_07010</name>
</gene>
<name>A0A8J4EIN6_9ACTN</name>
<feature type="domain" description="Protein-glutamine gamma-glutamyltransferase-like C-terminal" evidence="2">
    <location>
        <begin position="207"/>
        <end position="276"/>
    </location>
</feature>
<dbReference type="Proteomes" id="UP000614996">
    <property type="component" value="Unassembled WGS sequence"/>
</dbReference>
<reference evidence="4" key="1">
    <citation type="journal article" date="2021" name="Int. J. Syst. Evol. Microbiol.">
        <title>Actinocatenispora comari sp. nov., an endophytic actinomycete isolated from aerial parts of Comarum salesowianum.</title>
        <authorList>
            <person name="Oyunbileg N."/>
            <person name="Iizaka Y."/>
            <person name="Hamada M."/>
            <person name="Davaapurev B.O."/>
            <person name="Fukumoto A."/>
            <person name="Tsetseg B."/>
            <person name="Kato F."/>
            <person name="Tamura T."/>
            <person name="Batkhuu J."/>
            <person name="Anzai Y."/>
        </authorList>
    </citation>
    <scope>NUCLEOTIDE SEQUENCE [LARGE SCALE GENOMIC DNA]</scope>
    <source>
        <strain evidence="4">NUM-2625</strain>
    </source>
</reference>
<comment type="caution">
    <text evidence="3">The sequence shown here is derived from an EMBL/GenBank/DDBJ whole genome shotgun (WGS) entry which is preliminary data.</text>
</comment>
<keyword evidence="1" id="KW-1133">Transmembrane helix</keyword>
<sequence length="292" mass="30707">MTTRTERRAWLRAGAVSLAVIGAAGGATSMPTGWRAGFVARAPASLAGPASVVSAVVAGLVTLLLLVAVARLFRPRRRRRGEEQEPVPVPEPTSPRWARFVALLVALAALSVPAWLVFGARLLPDVSAAAASGGHPHWPHLPDWWWQPLAAGAVLVVVALPWRWWAHRHGGDRREPGQAQRVAAAVREGRRALDAAPGGPRATVVACYRAMSATLADSGTRLDPADTPGELLRRVVADGRLPGPAAGRLTALFAEARFSSHPFGAEQVAAARDALDEIAAALPGSEVVRDAS</sequence>
<organism evidence="3 4">
    <name type="scientific">Actinocatenispora comari</name>
    <dbReference type="NCBI Taxonomy" id="2807577"/>
    <lineage>
        <taxon>Bacteria</taxon>
        <taxon>Bacillati</taxon>
        <taxon>Actinomycetota</taxon>
        <taxon>Actinomycetes</taxon>
        <taxon>Micromonosporales</taxon>
        <taxon>Micromonosporaceae</taxon>
        <taxon>Actinocatenispora</taxon>
    </lineage>
</organism>